<proteinExistence type="predicted"/>
<organism evidence="2 3">
    <name type="scientific">Crotalaria pallida</name>
    <name type="common">Smooth rattlebox</name>
    <name type="synonym">Crotalaria striata</name>
    <dbReference type="NCBI Taxonomy" id="3830"/>
    <lineage>
        <taxon>Eukaryota</taxon>
        <taxon>Viridiplantae</taxon>
        <taxon>Streptophyta</taxon>
        <taxon>Embryophyta</taxon>
        <taxon>Tracheophyta</taxon>
        <taxon>Spermatophyta</taxon>
        <taxon>Magnoliopsida</taxon>
        <taxon>eudicotyledons</taxon>
        <taxon>Gunneridae</taxon>
        <taxon>Pentapetalae</taxon>
        <taxon>rosids</taxon>
        <taxon>fabids</taxon>
        <taxon>Fabales</taxon>
        <taxon>Fabaceae</taxon>
        <taxon>Papilionoideae</taxon>
        <taxon>50 kb inversion clade</taxon>
        <taxon>genistoids sensu lato</taxon>
        <taxon>core genistoids</taxon>
        <taxon>Crotalarieae</taxon>
        <taxon>Crotalaria</taxon>
    </lineage>
</organism>
<gene>
    <name evidence="2" type="ORF">RIF29_35762</name>
</gene>
<sequence length="107" mass="11882">MEQLLCQPLWSSDSSENPCRYESSSSRSAASSRSPFGIAGLVDMEEPACRAHGGGSITHPKSILLYSQFQPVISTTFSPCGGERLRFNGWWRLLKGWGWSLKESEKL</sequence>
<feature type="compositionally biased region" description="Low complexity" evidence="1">
    <location>
        <begin position="23"/>
        <end position="33"/>
    </location>
</feature>
<comment type="caution">
    <text evidence="2">The sequence shown here is derived from an EMBL/GenBank/DDBJ whole genome shotgun (WGS) entry which is preliminary data.</text>
</comment>
<reference evidence="2 3" key="1">
    <citation type="submission" date="2024-01" db="EMBL/GenBank/DDBJ databases">
        <title>The genomes of 5 underutilized Papilionoideae crops provide insights into root nodulation and disease resistanc.</title>
        <authorList>
            <person name="Yuan L."/>
        </authorList>
    </citation>
    <scope>NUCLEOTIDE SEQUENCE [LARGE SCALE GENOMIC DNA]</scope>
    <source>
        <strain evidence="2">ZHUSHIDOU_FW_LH</strain>
        <tissue evidence="2">Leaf</tissue>
    </source>
</reference>
<accession>A0AAN9EAM6</accession>
<keyword evidence="3" id="KW-1185">Reference proteome</keyword>
<feature type="region of interest" description="Disordered" evidence="1">
    <location>
        <begin position="1"/>
        <end position="33"/>
    </location>
</feature>
<evidence type="ECO:0000313" key="2">
    <source>
        <dbReference type="EMBL" id="KAK7252057.1"/>
    </source>
</evidence>
<evidence type="ECO:0000313" key="3">
    <source>
        <dbReference type="Proteomes" id="UP001372338"/>
    </source>
</evidence>
<name>A0AAN9EAM6_CROPI</name>
<evidence type="ECO:0000256" key="1">
    <source>
        <dbReference type="SAM" id="MobiDB-lite"/>
    </source>
</evidence>
<protein>
    <submittedName>
        <fullName evidence="2">Uncharacterized protein</fullName>
    </submittedName>
</protein>
<dbReference type="EMBL" id="JAYWIO010000007">
    <property type="protein sequence ID" value="KAK7252057.1"/>
    <property type="molecule type" value="Genomic_DNA"/>
</dbReference>
<dbReference type="Proteomes" id="UP001372338">
    <property type="component" value="Unassembled WGS sequence"/>
</dbReference>
<dbReference type="AlphaFoldDB" id="A0AAN9EAM6"/>